<comment type="caution">
    <text evidence="1">The sequence shown here is derived from an EMBL/GenBank/DDBJ whole genome shotgun (WGS) entry which is preliminary data.</text>
</comment>
<organism evidence="1 2">
    <name type="scientific">Hyalomma asiaticum</name>
    <name type="common">Tick</name>
    <dbReference type="NCBI Taxonomy" id="266040"/>
    <lineage>
        <taxon>Eukaryota</taxon>
        <taxon>Metazoa</taxon>
        <taxon>Ecdysozoa</taxon>
        <taxon>Arthropoda</taxon>
        <taxon>Chelicerata</taxon>
        <taxon>Arachnida</taxon>
        <taxon>Acari</taxon>
        <taxon>Parasitiformes</taxon>
        <taxon>Ixodida</taxon>
        <taxon>Ixodoidea</taxon>
        <taxon>Ixodidae</taxon>
        <taxon>Hyalomminae</taxon>
        <taxon>Hyalomma</taxon>
    </lineage>
</organism>
<dbReference type="Proteomes" id="UP000821845">
    <property type="component" value="Chromosome 9"/>
</dbReference>
<accession>A0ACB7RJL7</accession>
<proteinExistence type="predicted"/>
<dbReference type="EMBL" id="CM023489">
    <property type="protein sequence ID" value="KAH6921498.1"/>
    <property type="molecule type" value="Genomic_DNA"/>
</dbReference>
<evidence type="ECO:0000313" key="2">
    <source>
        <dbReference type="Proteomes" id="UP000821845"/>
    </source>
</evidence>
<evidence type="ECO:0000313" key="1">
    <source>
        <dbReference type="EMBL" id="KAH6921498.1"/>
    </source>
</evidence>
<gene>
    <name evidence="1" type="ORF">HPB50_001979</name>
</gene>
<name>A0ACB7RJL7_HYAAI</name>
<sequence>MHPSSTGNAADVAVGQLNRPGSSDWAGVLYGRPQDVSAGSIPLLVRSLDPTRTVRDLDPERVTRELRTESGVAPDSYCYMQLTRGGLLAVGARTADAAVRTQRVRELDGTPVEVIVPLWHGRNAAKIRRVPAWMNDADIRESLYQSAGVVSVRRLVAYGAPAGQGRRRDVPQTSVVLVFRPELSRVPDQREVVRRRVRRRAVRAAANAMHALPAVRPPGGGVSRTVGPLQGVRRTARLPALRLPRPSTKVRQLPRSTCRYICHVSAKEALLRHQRNTAKATGGAGLPIPDIGIQKSASR</sequence>
<protein>
    <submittedName>
        <fullName evidence="1">Uncharacterized protein</fullName>
    </submittedName>
</protein>
<keyword evidence="2" id="KW-1185">Reference proteome</keyword>
<reference evidence="1" key="1">
    <citation type="submission" date="2020-05" db="EMBL/GenBank/DDBJ databases">
        <title>Large-scale comparative analyses of tick genomes elucidate their genetic diversity and vector capacities.</title>
        <authorList>
            <person name="Jia N."/>
            <person name="Wang J."/>
            <person name="Shi W."/>
            <person name="Du L."/>
            <person name="Sun Y."/>
            <person name="Zhan W."/>
            <person name="Jiang J."/>
            <person name="Wang Q."/>
            <person name="Zhang B."/>
            <person name="Ji P."/>
            <person name="Sakyi L.B."/>
            <person name="Cui X."/>
            <person name="Yuan T."/>
            <person name="Jiang B."/>
            <person name="Yang W."/>
            <person name="Lam T.T.-Y."/>
            <person name="Chang Q."/>
            <person name="Ding S."/>
            <person name="Wang X."/>
            <person name="Zhu J."/>
            <person name="Ruan X."/>
            <person name="Zhao L."/>
            <person name="Wei J."/>
            <person name="Que T."/>
            <person name="Du C."/>
            <person name="Cheng J."/>
            <person name="Dai P."/>
            <person name="Han X."/>
            <person name="Huang E."/>
            <person name="Gao Y."/>
            <person name="Liu J."/>
            <person name="Shao H."/>
            <person name="Ye R."/>
            <person name="Li L."/>
            <person name="Wei W."/>
            <person name="Wang X."/>
            <person name="Wang C."/>
            <person name="Yang T."/>
            <person name="Huo Q."/>
            <person name="Li W."/>
            <person name="Guo W."/>
            <person name="Chen H."/>
            <person name="Zhou L."/>
            <person name="Ni X."/>
            <person name="Tian J."/>
            <person name="Zhou Y."/>
            <person name="Sheng Y."/>
            <person name="Liu T."/>
            <person name="Pan Y."/>
            <person name="Xia L."/>
            <person name="Li J."/>
            <person name="Zhao F."/>
            <person name="Cao W."/>
        </authorList>
    </citation>
    <scope>NUCLEOTIDE SEQUENCE</scope>
    <source>
        <strain evidence="1">Hyas-2018</strain>
    </source>
</reference>